<keyword evidence="3" id="KW-1185">Reference proteome</keyword>
<evidence type="ECO:0000313" key="2">
    <source>
        <dbReference type="EMBL" id="MCI73194.1"/>
    </source>
</evidence>
<protein>
    <submittedName>
        <fullName evidence="2">Uncharacterized protein</fullName>
    </submittedName>
</protein>
<dbReference type="Proteomes" id="UP000265520">
    <property type="component" value="Unassembled WGS sequence"/>
</dbReference>
<organism evidence="2 3">
    <name type="scientific">Trifolium medium</name>
    <dbReference type="NCBI Taxonomy" id="97028"/>
    <lineage>
        <taxon>Eukaryota</taxon>
        <taxon>Viridiplantae</taxon>
        <taxon>Streptophyta</taxon>
        <taxon>Embryophyta</taxon>
        <taxon>Tracheophyta</taxon>
        <taxon>Spermatophyta</taxon>
        <taxon>Magnoliopsida</taxon>
        <taxon>eudicotyledons</taxon>
        <taxon>Gunneridae</taxon>
        <taxon>Pentapetalae</taxon>
        <taxon>rosids</taxon>
        <taxon>fabids</taxon>
        <taxon>Fabales</taxon>
        <taxon>Fabaceae</taxon>
        <taxon>Papilionoideae</taxon>
        <taxon>50 kb inversion clade</taxon>
        <taxon>NPAAA clade</taxon>
        <taxon>Hologalegina</taxon>
        <taxon>IRL clade</taxon>
        <taxon>Trifolieae</taxon>
        <taxon>Trifolium</taxon>
    </lineage>
</organism>
<accession>A0A392UKN5</accession>
<feature type="non-terminal residue" evidence="2">
    <location>
        <position position="1"/>
    </location>
</feature>
<feature type="compositionally biased region" description="Low complexity" evidence="1">
    <location>
        <begin position="44"/>
        <end position="57"/>
    </location>
</feature>
<name>A0A392UKN5_9FABA</name>
<evidence type="ECO:0000256" key="1">
    <source>
        <dbReference type="SAM" id="MobiDB-lite"/>
    </source>
</evidence>
<reference evidence="2 3" key="1">
    <citation type="journal article" date="2018" name="Front. Plant Sci.">
        <title>Red Clover (Trifolium pratense) and Zigzag Clover (T. medium) - A Picture of Genomic Similarities and Differences.</title>
        <authorList>
            <person name="Dluhosova J."/>
            <person name="Istvanek J."/>
            <person name="Nedelnik J."/>
            <person name="Repkova J."/>
        </authorList>
    </citation>
    <scope>NUCLEOTIDE SEQUENCE [LARGE SCALE GENOMIC DNA]</scope>
    <source>
        <strain evidence="3">cv. 10/8</strain>
        <tissue evidence="2">Leaf</tissue>
    </source>
</reference>
<dbReference type="EMBL" id="LXQA010833064">
    <property type="protein sequence ID" value="MCI73194.1"/>
    <property type="molecule type" value="Genomic_DNA"/>
</dbReference>
<dbReference type="AlphaFoldDB" id="A0A392UKN5"/>
<evidence type="ECO:0000313" key="3">
    <source>
        <dbReference type="Proteomes" id="UP000265520"/>
    </source>
</evidence>
<feature type="region of interest" description="Disordered" evidence="1">
    <location>
        <begin position="25"/>
        <end position="72"/>
    </location>
</feature>
<comment type="caution">
    <text evidence="2">The sequence shown here is derived from an EMBL/GenBank/DDBJ whole genome shotgun (WGS) entry which is preliminary data.</text>
</comment>
<feature type="non-terminal residue" evidence="2">
    <location>
        <position position="72"/>
    </location>
</feature>
<sequence length="72" mass="7685">KQKKRKRIVKVKQEKVVEEKTYGNTLASGAEVPEAKSTEDKIATETTATEVVGTSGVKDSDKGKSSGVTTSE</sequence>
<feature type="compositionally biased region" description="Basic and acidic residues" evidence="1">
    <location>
        <begin position="33"/>
        <end position="43"/>
    </location>
</feature>
<proteinExistence type="predicted"/>